<dbReference type="InterPro" id="IPR045668">
    <property type="entry name" value="FHIP_KELAA_motif"/>
</dbReference>
<evidence type="ECO:0000256" key="2">
    <source>
        <dbReference type="SAM" id="MobiDB-lite"/>
    </source>
</evidence>
<feature type="domain" description="FHF complex subunit HOOK-interacting protein C-terminal" evidence="3">
    <location>
        <begin position="913"/>
        <end position="1006"/>
    </location>
</feature>
<proteinExistence type="inferred from homology"/>
<dbReference type="PANTHER" id="PTHR21705:SF11">
    <property type="entry name" value="FHIP FAMILY PROTEIN CG3558"/>
    <property type="match status" value="1"/>
</dbReference>
<reference evidence="4" key="1">
    <citation type="journal article" date="2019" name="bioRxiv">
        <title>The Genome of the Zebra Mussel, Dreissena polymorpha: A Resource for Invasive Species Research.</title>
        <authorList>
            <person name="McCartney M.A."/>
            <person name="Auch B."/>
            <person name="Kono T."/>
            <person name="Mallez S."/>
            <person name="Zhang Y."/>
            <person name="Obille A."/>
            <person name="Becker A."/>
            <person name="Abrahante J.E."/>
            <person name="Garbe J."/>
            <person name="Badalamenti J.P."/>
            <person name="Herman A."/>
            <person name="Mangelson H."/>
            <person name="Liachko I."/>
            <person name="Sullivan S."/>
            <person name="Sone E.D."/>
            <person name="Koren S."/>
            <person name="Silverstein K.A.T."/>
            <person name="Beckman K.B."/>
            <person name="Gohl D.M."/>
        </authorList>
    </citation>
    <scope>NUCLEOTIDE SEQUENCE</scope>
    <source>
        <strain evidence="4">Duluth1</strain>
        <tissue evidence="4">Whole animal</tissue>
    </source>
</reference>
<evidence type="ECO:0000313" key="4">
    <source>
        <dbReference type="EMBL" id="KAH3838846.1"/>
    </source>
</evidence>
<name>A0A9D4QPK7_DREPO</name>
<organism evidence="4 5">
    <name type="scientific">Dreissena polymorpha</name>
    <name type="common">Zebra mussel</name>
    <name type="synonym">Mytilus polymorpha</name>
    <dbReference type="NCBI Taxonomy" id="45954"/>
    <lineage>
        <taxon>Eukaryota</taxon>
        <taxon>Metazoa</taxon>
        <taxon>Spiralia</taxon>
        <taxon>Lophotrochozoa</taxon>
        <taxon>Mollusca</taxon>
        <taxon>Bivalvia</taxon>
        <taxon>Autobranchia</taxon>
        <taxon>Heteroconchia</taxon>
        <taxon>Euheterodonta</taxon>
        <taxon>Imparidentia</taxon>
        <taxon>Neoheterodontei</taxon>
        <taxon>Myida</taxon>
        <taxon>Dreissenoidea</taxon>
        <taxon>Dreissenidae</taxon>
        <taxon>Dreissena</taxon>
    </lineage>
</organism>
<dbReference type="InterPro" id="IPR045669">
    <property type="entry name" value="FHIP_C"/>
</dbReference>
<dbReference type="Pfam" id="PF19311">
    <property type="entry name" value="KELAA"/>
    <property type="match status" value="1"/>
</dbReference>
<reference evidence="4" key="2">
    <citation type="submission" date="2020-11" db="EMBL/GenBank/DDBJ databases">
        <authorList>
            <person name="McCartney M.A."/>
            <person name="Auch B."/>
            <person name="Kono T."/>
            <person name="Mallez S."/>
            <person name="Becker A."/>
            <person name="Gohl D.M."/>
            <person name="Silverstein K.A.T."/>
            <person name="Koren S."/>
            <person name="Bechman K.B."/>
            <person name="Herman A."/>
            <person name="Abrahante J.E."/>
            <person name="Garbe J."/>
        </authorList>
    </citation>
    <scope>NUCLEOTIDE SEQUENCE</scope>
    <source>
        <strain evidence="4">Duluth1</strain>
        <tissue evidence="4">Whole animal</tissue>
    </source>
</reference>
<evidence type="ECO:0000313" key="5">
    <source>
        <dbReference type="Proteomes" id="UP000828390"/>
    </source>
</evidence>
<dbReference type="Pfam" id="PF19314">
    <property type="entry name" value="DUF5917"/>
    <property type="match status" value="1"/>
</dbReference>
<dbReference type="AlphaFoldDB" id="A0A9D4QPK7"/>
<keyword evidence="5" id="KW-1185">Reference proteome</keyword>
<dbReference type="OrthoDB" id="6287422at2759"/>
<feature type="compositionally biased region" description="Basic and acidic residues" evidence="2">
    <location>
        <begin position="7"/>
        <end position="30"/>
    </location>
</feature>
<dbReference type="Pfam" id="PF10257">
    <property type="entry name" value="RAI16-like"/>
    <property type="match status" value="1"/>
</dbReference>
<protein>
    <recommendedName>
        <fullName evidence="3">FHF complex subunit HOOK-interacting protein C-terminal domain-containing protein</fullName>
    </recommendedName>
</protein>
<feature type="region of interest" description="Disordered" evidence="2">
    <location>
        <begin position="1"/>
        <end position="30"/>
    </location>
</feature>
<comment type="caution">
    <text evidence="4">The sequence shown here is derived from an EMBL/GenBank/DDBJ whole genome shotgun (WGS) entry which is preliminary data.</text>
</comment>
<evidence type="ECO:0000259" key="3">
    <source>
        <dbReference type="Pfam" id="PF19314"/>
    </source>
</evidence>
<gene>
    <name evidence="4" type="ORF">DPMN_112262</name>
</gene>
<sequence>MSWFNKIRNDSRASSDTASDRSFERRTRRDTDPGTCFEVFQNHWDQAYRIIKRDVEQNTKSTDDEMKTVSHNFEQMVTLLADEDGEEGQGMPGPILHYLLEHEILEKFCGWCHRYRKYRESTASEELRMFETLISQSHQLLLIHKPVIRPLLNLLAYCSDESTDSPEIESNLVLVLHQLCVSISKEAVILESFFNMNADHGPTKFLIFSLLIPYIHKHGKVGQQARDALLLIMTLSAKHPYIGHYIADNSDFCPVLATGLSGLYSALPRKIAIPNDDWCQISDDDVYHIPEMAMFMNSLEFCNAVAQIAHPLVRDQLIKFIYNGFLLPVLGPALHQNSREEVITATAYLDLFLRKISEPCLVKAFLMFIFKEKNDEIVILDSLITRINSSSKLSLVSLSLFHTLVDLNCEDVMFDLVFKYLIPCTHVMVSQRRAVKDQDIYCKSAEKFLSLRPTCCLPEIESPKHGLKTATVFSAGVVPTVTSNNSLRSRTRKLFQTKKNRALTQSMNSEPNADEITTAFPPGSYGSKLEDFETNYLEYLTDANVRLQKCAQACSVWQYPYDGNQPPANCFDLDSETGNQSNVGANSFTDFMSLSTLDGNCNDVKGDIVYIPNTDADVYKGRLNDDIVDCQKTSKGNNCDISNFSLVDSAIVKPDILEDDISGFYGSASKRGRYASEEEFITMLEETDTPTDVSADVEESLQNLESVLSNVSQAMISCTSTPKHDRNLDSLAVENDISTVYFDCESSQGEESLVFKSIEETTYEVIDDPTRNKTKNATEFEVLDSHVEEESARNGNKQPVNKTGNITSYVDISSNVLETAKDSDIPEFRDRLNTEAESLAICVNHFAEVSKLSQPLSGILVTKATEDEKGEGQQGGKGDKSVRFAESTQVLPAKSLFAVGMSSSFKKSGTPNIGPFLVALLLKLEGMMQNSLPVNLMLTGLVSRLAVYSQPLLRSFLLNHNLVFQPTVKSLVQVLTGVRQRVDHFSYSIQNFETLLLRARRTLAQREGKLPQREHSMSPSPEMNTKLRAATISDVPSKEKRHRTLTEMLFRRNSKDKKTEQNMSTKGTKIEILSGNKGIRYMNKRPEDRPFNPAESSKTRNAVYCAIVLEEFVKELAALTQEHSILLVDGEDL</sequence>
<comment type="similarity">
    <text evidence="1">Belongs to the FHIP family.</text>
</comment>
<dbReference type="EMBL" id="JAIWYP010000004">
    <property type="protein sequence ID" value="KAH3838846.1"/>
    <property type="molecule type" value="Genomic_DNA"/>
</dbReference>
<evidence type="ECO:0000256" key="1">
    <source>
        <dbReference type="ARBA" id="ARBA00024336"/>
    </source>
</evidence>
<accession>A0A9D4QPK7</accession>
<dbReference type="InterPro" id="IPR019384">
    <property type="entry name" value="FHIP"/>
</dbReference>
<dbReference type="PANTHER" id="PTHR21705">
    <property type="entry name" value="RAI16 PROTEIN-RELATED"/>
    <property type="match status" value="1"/>
</dbReference>
<dbReference type="Proteomes" id="UP000828390">
    <property type="component" value="Unassembled WGS sequence"/>
</dbReference>